<feature type="region of interest" description="Disordered" evidence="1">
    <location>
        <begin position="73"/>
        <end position="102"/>
    </location>
</feature>
<feature type="region of interest" description="Disordered" evidence="1">
    <location>
        <begin position="246"/>
        <end position="291"/>
    </location>
</feature>
<dbReference type="PaxDb" id="121845-A0A3Q0JDR2"/>
<gene>
    <name evidence="3" type="primary">LOC113470541</name>
</gene>
<organism evidence="2 3">
    <name type="scientific">Diaphorina citri</name>
    <name type="common">Asian citrus psyllid</name>
    <dbReference type="NCBI Taxonomy" id="121845"/>
    <lineage>
        <taxon>Eukaryota</taxon>
        <taxon>Metazoa</taxon>
        <taxon>Ecdysozoa</taxon>
        <taxon>Arthropoda</taxon>
        <taxon>Hexapoda</taxon>
        <taxon>Insecta</taxon>
        <taxon>Pterygota</taxon>
        <taxon>Neoptera</taxon>
        <taxon>Paraneoptera</taxon>
        <taxon>Hemiptera</taxon>
        <taxon>Sternorrhyncha</taxon>
        <taxon>Psylloidea</taxon>
        <taxon>Psyllidae</taxon>
        <taxon>Diaphorininae</taxon>
        <taxon>Diaphorina</taxon>
    </lineage>
</organism>
<dbReference type="InterPro" id="IPR039782">
    <property type="entry name" value="VPS13B"/>
</dbReference>
<feature type="region of interest" description="Disordered" evidence="1">
    <location>
        <begin position="449"/>
        <end position="497"/>
    </location>
</feature>
<reference evidence="3" key="1">
    <citation type="submission" date="2025-08" db="UniProtKB">
        <authorList>
            <consortium name="RefSeq"/>
        </authorList>
    </citation>
    <scope>IDENTIFICATION</scope>
</reference>
<dbReference type="STRING" id="121845.A0A3Q0JDR2"/>
<feature type="region of interest" description="Disordered" evidence="1">
    <location>
        <begin position="132"/>
        <end position="155"/>
    </location>
</feature>
<dbReference type="GeneID" id="113470541"/>
<protein>
    <submittedName>
        <fullName evidence="3">Vacuolar protein sorting-associated protein 13B-like</fullName>
    </submittedName>
</protein>
<proteinExistence type="predicted"/>
<sequence>MTSQPCCNNVATLPRNITFNPVMTYDCKMAQSTGADCNFRSSNVHESFRQSPNVLECSRSSYQGNPCDGGGAKNLIKLNSSTSSSTGSGGSNPPGGNLSMKPRMKNHYRAHQLSVWLRLIPETKSKSTLLKQTVNKDHRSPNLPSLEPGTGSLTPVESSNTFETNILWTDEACFTNSGMFRRVLSNLKIVCNNVILKIIEEDTVLSLNIKTIQCDSVDEKWLPAFTEEVYVTFLRLECVMKFKSGQNDTDSNNAASSNSPHRDSQPSPSPSPTLDPNLPSLEPGTASLTPVESSNSTYMISLVRRVLSNLKIVCNNVILKIIEEDTVLSLNIKTIQCDSVDEKWLPAFTELSPKDLFLRKRIKLLDITICLDRRSSSGHIVTFLEPLLFKCSLEMRLCQQFDKNYETRLTRLDVCCDKMRYIVSKPQLYLLLKILELVVNLKKVISKSKLNSSHGGPQPPSSPTGLPPSPPSSPTPASPQRKEPPLTTPTPLLPESSGGEEVGWFGWAWRLIPSLLVDEELGPALPRDAVTGHTLRIGLYIKQLQLSLKLRECCTQSSVSDKVKYAPLMSLQIDGLFAELTSHNDNWFNLQAGIDNILVSSNGTCPCGVKSMDEVLITTSQTIPDQTEVLNLTSKPTCSKWQRTKQKVISI</sequence>
<evidence type="ECO:0000256" key="1">
    <source>
        <dbReference type="SAM" id="MobiDB-lite"/>
    </source>
</evidence>
<accession>A0A3Q0JDR2</accession>
<feature type="compositionally biased region" description="Low complexity" evidence="1">
    <location>
        <begin position="247"/>
        <end position="259"/>
    </location>
</feature>
<dbReference type="KEGG" id="dci:113470541"/>
<dbReference type="PANTHER" id="PTHR12517">
    <property type="entry name" value="VACUOLAR PROTEIN SORTING-ASSOCIATED PROTEIN 13B"/>
    <property type="match status" value="1"/>
</dbReference>
<dbReference type="AlphaFoldDB" id="A0A3Q0JDR2"/>
<dbReference type="Proteomes" id="UP000079169">
    <property type="component" value="Unplaced"/>
</dbReference>
<keyword evidence="2" id="KW-1185">Reference proteome</keyword>
<evidence type="ECO:0000313" key="2">
    <source>
        <dbReference type="Proteomes" id="UP000079169"/>
    </source>
</evidence>
<name>A0A3Q0JDR2_DIACI</name>
<dbReference type="PANTHER" id="PTHR12517:SF0">
    <property type="entry name" value="INTERMEMBRANE LIPID TRANSFER PROTEIN VPS13B"/>
    <property type="match status" value="1"/>
</dbReference>
<feature type="compositionally biased region" description="Pro residues" evidence="1">
    <location>
        <begin position="457"/>
        <end position="477"/>
    </location>
</feature>
<dbReference type="RefSeq" id="XP_026684860.1">
    <property type="nucleotide sequence ID" value="XM_026829059.1"/>
</dbReference>
<evidence type="ECO:0000313" key="3">
    <source>
        <dbReference type="RefSeq" id="XP_026684860.1"/>
    </source>
</evidence>